<evidence type="ECO:0000313" key="2">
    <source>
        <dbReference type="EMBL" id="TXF90464.1"/>
    </source>
</evidence>
<dbReference type="EMBL" id="VOXD01000007">
    <property type="protein sequence ID" value="TXF90464.1"/>
    <property type="molecule type" value="Genomic_DNA"/>
</dbReference>
<dbReference type="RefSeq" id="WP_147929945.1">
    <property type="nucleotide sequence ID" value="NZ_VOXD01000007.1"/>
</dbReference>
<proteinExistence type="predicted"/>
<dbReference type="Proteomes" id="UP000321907">
    <property type="component" value="Unassembled WGS sequence"/>
</dbReference>
<comment type="caution">
    <text evidence="2">The sequence shown here is derived from an EMBL/GenBank/DDBJ whole genome shotgun (WGS) entry which is preliminary data.</text>
</comment>
<keyword evidence="1" id="KW-0732">Signal</keyword>
<evidence type="ECO:0000313" key="3">
    <source>
        <dbReference type="Proteomes" id="UP000321907"/>
    </source>
</evidence>
<protein>
    <submittedName>
        <fullName evidence="2">Uncharacterized protein</fullName>
    </submittedName>
</protein>
<reference evidence="2 3" key="1">
    <citation type="submission" date="2019-08" db="EMBL/GenBank/DDBJ databases">
        <title>Lewinella sp. strain SSH13 Genome sequencing and assembly.</title>
        <authorList>
            <person name="Kim I."/>
        </authorList>
    </citation>
    <scope>NUCLEOTIDE SEQUENCE [LARGE SCALE GENOMIC DNA]</scope>
    <source>
        <strain evidence="2 3">SSH13</strain>
    </source>
</reference>
<evidence type="ECO:0000256" key="1">
    <source>
        <dbReference type="SAM" id="SignalP"/>
    </source>
</evidence>
<sequence length="100" mass="10769">MKRRKFLTNTSIALAGISAPMGLAAMTAPSVTLTASQLNLLAAFKLTLTDYPCSALIRQQLASVASVEFSDENIFRFRSLTGERCELKKSGDRITASLLG</sequence>
<name>A0A5C7FKL8_9BACT</name>
<gene>
    <name evidence="2" type="ORF">FUA23_06665</name>
</gene>
<keyword evidence="3" id="KW-1185">Reference proteome</keyword>
<feature type="signal peptide" evidence="1">
    <location>
        <begin position="1"/>
        <end position="24"/>
    </location>
</feature>
<organism evidence="2 3">
    <name type="scientific">Neolewinella aurantiaca</name>
    <dbReference type="NCBI Taxonomy" id="2602767"/>
    <lineage>
        <taxon>Bacteria</taxon>
        <taxon>Pseudomonadati</taxon>
        <taxon>Bacteroidota</taxon>
        <taxon>Saprospiria</taxon>
        <taxon>Saprospirales</taxon>
        <taxon>Lewinellaceae</taxon>
        <taxon>Neolewinella</taxon>
    </lineage>
</organism>
<feature type="chain" id="PRO_5023007310" evidence="1">
    <location>
        <begin position="25"/>
        <end position="100"/>
    </location>
</feature>
<accession>A0A5C7FKL8</accession>
<dbReference type="AlphaFoldDB" id="A0A5C7FKL8"/>